<dbReference type="InterPro" id="IPR035979">
    <property type="entry name" value="RBD_domain_sf"/>
</dbReference>
<evidence type="ECO:0000259" key="3">
    <source>
        <dbReference type="PROSITE" id="PS50102"/>
    </source>
</evidence>
<dbReference type="InParanoid" id="A0A1X2H9U2"/>
<dbReference type="FunCoup" id="A0A1X2H9U2">
    <property type="interactions" value="356"/>
</dbReference>
<dbReference type="GO" id="GO:0003723">
    <property type="term" value="F:RNA binding"/>
    <property type="evidence" value="ECO:0007669"/>
    <property type="project" value="UniProtKB-UniRule"/>
</dbReference>
<proteinExistence type="predicted"/>
<evidence type="ECO:0000259" key="4">
    <source>
        <dbReference type="PROSITE" id="PS51061"/>
    </source>
</evidence>
<evidence type="ECO:0000256" key="2">
    <source>
        <dbReference type="SAM" id="MobiDB-lite"/>
    </source>
</evidence>
<dbReference type="InterPro" id="IPR001374">
    <property type="entry name" value="R3H_dom"/>
</dbReference>
<dbReference type="PROSITE" id="PS51061">
    <property type="entry name" value="R3H"/>
    <property type="match status" value="1"/>
</dbReference>
<keyword evidence="6" id="KW-1185">Reference proteome</keyword>
<dbReference type="AlphaFoldDB" id="A0A1X2H9U2"/>
<keyword evidence="1" id="KW-0694">RNA-binding</keyword>
<dbReference type="PROSITE" id="PS50102">
    <property type="entry name" value="RRM"/>
    <property type="match status" value="1"/>
</dbReference>
<organism evidence="5 6">
    <name type="scientific">Syncephalastrum racemosum</name>
    <name type="common">Filamentous fungus</name>
    <dbReference type="NCBI Taxonomy" id="13706"/>
    <lineage>
        <taxon>Eukaryota</taxon>
        <taxon>Fungi</taxon>
        <taxon>Fungi incertae sedis</taxon>
        <taxon>Mucoromycota</taxon>
        <taxon>Mucoromycotina</taxon>
        <taxon>Mucoromycetes</taxon>
        <taxon>Mucorales</taxon>
        <taxon>Syncephalastraceae</taxon>
        <taxon>Syncephalastrum</taxon>
    </lineage>
</organism>
<feature type="domain" description="RRM" evidence="3">
    <location>
        <begin position="69"/>
        <end position="148"/>
    </location>
</feature>
<dbReference type="InterPro" id="IPR000504">
    <property type="entry name" value="RRM_dom"/>
</dbReference>
<dbReference type="SUPFAM" id="SSF54928">
    <property type="entry name" value="RNA-binding domain, RBD"/>
    <property type="match status" value="1"/>
</dbReference>
<sequence length="392" mass="44402">MAEDSSFRSKYSTSRRIPMEEKEDPFDIDFHHEPPSPPGSPFVTWCGQDSDFTEEALEPSEDEQAVDPNVVVIKNIPLSMKQDNFIDFIGLLAMEQPCNLNYCYDRENMFHGTAFANFRTEKGAERAINVFTDFNLAGRKLVAEYKRIIPGKERDTRPMRPPHKINICRDRSFLDTDWRSPRAKSDSQRPFHTFSFDRPPTLARSHPVNEDVDLNDPVNLKIYNALLLFQNDPSRKTLTFDGRTAAERKAGHLLAEKLGLTHFSTGSVEDRILCVTKQKPNSVASRFNHASKFSFGAKHEVESEMPVYPPPRKSFIHKGPTLGTSSAAHMTPSKELREVQPLRDAANKNERGITFIAHEYASEYNSNRSCISDSDSDSECSRAGCEVAITYS</sequence>
<dbReference type="SUPFAM" id="SSF82708">
    <property type="entry name" value="R3H domain"/>
    <property type="match status" value="1"/>
</dbReference>
<reference evidence="5 6" key="1">
    <citation type="submission" date="2016-07" db="EMBL/GenBank/DDBJ databases">
        <title>Pervasive Adenine N6-methylation of Active Genes in Fungi.</title>
        <authorList>
            <consortium name="DOE Joint Genome Institute"/>
            <person name="Mondo S.J."/>
            <person name="Dannebaum R.O."/>
            <person name="Kuo R.C."/>
            <person name="Labutti K."/>
            <person name="Haridas S."/>
            <person name="Kuo A."/>
            <person name="Salamov A."/>
            <person name="Ahrendt S.R."/>
            <person name="Lipzen A."/>
            <person name="Sullivan W."/>
            <person name="Andreopoulos W.B."/>
            <person name="Clum A."/>
            <person name="Lindquist E."/>
            <person name="Daum C."/>
            <person name="Ramamoorthy G.K."/>
            <person name="Gryganskyi A."/>
            <person name="Culley D."/>
            <person name="Magnuson J.K."/>
            <person name="James T.Y."/>
            <person name="O'Malley M.A."/>
            <person name="Stajich J.E."/>
            <person name="Spatafora J.W."/>
            <person name="Visel A."/>
            <person name="Grigoriev I.V."/>
        </authorList>
    </citation>
    <scope>NUCLEOTIDE SEQUENCE [LARGE SCALE GENOMIC DNA]</scope>
    <source>
        <strain evidence="5 6">NRRL 2496</strain>
    </source>
</reference>
<dbReference type="Gene3D" id="3.30.70.330">
    <property type="match status" value="1"/>
</dbReference>
<evidence type="ECO:0000256" key="1">
    <source>
        <dbReference type="PROSITE-ProRule" id="PRU00176"/>
    </source>
</evidence>
<feature type="region of interest" description="Disordered" evidence="2">
    <location>
        <begin position="1"/>
        <end position="41"/>
    </location>
</feature>
<dbReference type="Pfam" id="PF01424">
    <property type="entry name" value="R3H"/>
    <property type="match status" value="1"/>
</dbReference>
<dbReference type="Gene3D" id="3.30.1370.50">
    <property type="entry name" value="R3H-like domain"/>
    <property type="match status" value="1"/>
</dbReference>
<accession>A0A1X2H9U2</accession>
<dbReference type="InterPro" id="IPR036867">
    <property type="entry name" value="R3H_dom_sf"/>
</dbReference>
<feature type="domain" description="R3H" evidence="4">
    <location>
        <begin position="216"/>
        <end position="279"/>
    </location>
</feature>
<name>A0A1X2H9U2_SYNRA</name>
<gene>
    <name evidence="5" type="ORF">BCR43DRAFT_492965</name>
</gene>
<protein>
    <recommendedName>
        <fullName evidence="7">RRM domain-containing protein</fullName>
    </recommendedName>
</protein>
<evidence type="ECO:0000313" key="5">
    <source>
        <dbReference type="EMBL" id="ORY95410.1"/>
    </source>
</evidence>
<evidence type="ECO:0000313" key="6">
    <source>
        <dbReference type="Proteomes" id="UP000242180"/>
    </source>
</evidence>
<dbReference type="STRING" id="13706.A0A1X2H9U2"/>
<dbReference type="EMBL" id="MCGN01000006">
    <property type="protein sequence ID" value="ORY95410.1"/>
    <property type="molecule type" value="Genomic_DNA"/>
</dbReference>
<dbReference type="OrthoDB" id="434258at2759"/>
<comment type="caution">
    <text evidence="5">The sequence shown here is derived from an EMBL/GenBank/DDBJ whole genome shotgun (WGS) entry which is preliminary data.</text>
</comment>
<dbReference type="Proteomes" id="UP000242180">
    <property type="component" value="Unassembled WGS sequence"/>
</dbReference>
<evidence type="ECO:0008006" key="7">
    <source>
        <dbReference type="Google" id="ProtNLM"/>
    </source>
</evidence>
<dbReference type="InterPro" id="IPR012677">
    <property type="entry name" value="Nucleotide-bd_a/b_plait_sf"/>
</dbReference>